<evidence type="ECO:0000259" key="2">
    <source>
        <dbReference type="Pfam" id="PF12697"/>
    </source>
</evidence>
<gene>
    <name evidence="3" type="ORF">IDAT_03940</name>
</gene>
<dbReference type="AlphaFoldDB" id="A0A094JA92"/>
<dbReference type="Pfam" id="PF12697">
    <property type="entry name" value="Abhydrolase_6"/>
    <property type="match status" value="1"/>
</dbReference>
<keyword evidence="1" id="KW-0732">Signal</keyword>
<dbReference type="SUPFAM" id="SSF53474">
    <property type="entry name" value="alpha/beta-Hydrolases"/>
    <property type="match status" value="1"/>
</dbReference>
<organism evidence="3 4">
    <name type="scientific">Pseudidiomarina atlantica</name>
    <dbReference type="NCBI Taxonomy" id="1517416"/>
    <lineage>
        <taxon>Bacteria</taxon>
        <taxon>Pseudomonadati</taxon>
        <taxon>Pseudomonadota</taxon>
        <taxon>Gammaproteobacteria</taxon>
        <taxon>Alteromonadales</taxon>
        <taxon>Idiomarinaceae</taxon>
        <taxon>Pseudidiomarina</taxon>
    </lineage>
</organism>
<dbReference type="PANTHER" id="PTHR43194:SF2">
    <property type="entry name" value="PEROXISOMAL MEMBRANE PROTEIN LPX1"/>
    <property type="match status" value="1"/>
</dbReference>
<proteinExistence type="predicted"/>
<accession>A0A094JA92</accession>
<dbReference type="PANTHER" id="PTHR43194">
    <property type="entry name" value="HYDROLASE ALPHA/BETA FOLD FAMILY"/>
    <property type="match status" value="1"/>
</dbReference>
<feature type="domain" description="AB hydrolase-1" evidence="2">
    <location>
        <begin position="108"/>
        <end position="290"/>
    </location>
</feature>
<dbReference type="InterPro" id="IPR029058">
    <property type="entry name" value="AB_hydrolase_fold"/>
</dbReference>
<comment type="caution">
    <text evidence="3">The sequence shown here is derived from an EMBL/GenBank/DDBJ whole genome shotgun (WGS) entry which is preliminary data.</text>
</comment>
<feature type="chain" id="PRO_5001900496" description="AB hydrolase-1 domain-containing protein" evidence="1">
    <location>
        <begin position="22"/>
        <end position="322"/>
    </location>
</feature>
<dbReference type="PROSITE" id="PS51257">
    <property type="entry name" value="PROKAR_LIPOPROTEIN"/>
    <property type="match status" value="1"/>
</dbReference>
<dbReference type="Gene3D" id="3.40.50.1820">
    <property type="entry name" value="alpha/beta hydrolase"/>
    <property type="match status" value="1"/>
</dbReference>
<sequence length="322" mass="35439">MKQAVKLSALALASAFLVGCATIVEYQLAQRPQNFKLDHEVDLSQFNFDEREFCLPHLGGCTGYILGHPATAEDDKYTMKMDIEVDDIDYQTELVLQREELPLRKGTVVLLHGYGVDKRATLMLGLHFRFLGYHTIAPDLTAHGGSRVDTPSYGVTDALMLSTLIDSLPAREVPKPLHIMGISMGAVAAAHLAKQRDDVTSVMLLAPMRPLNEASRAMAQLTMPNLSRLLPAEAFDEGVTAALQKQGLTVADTDLRELIPELGAPVFIAASDKDAIAPYEFFLPLESEQVELVMRPGYHHLTAAIPDAELHAEILEWLQQVE</sequence>
<evidence type="ECO:0000256" key="1">
    <source>
        <dbReference type="SAM" id="SignalP"/>
    </source>
</evidence>
<dbReference type="eggNOG" id="COG2267">
    <property type="taxonomic scope" value="Bacteria"/>
</dbReference>
<reference evidence="3 4" key="1">
    <citation type="submission" date="2014-06" db="EMBL/GenBank/DDBJ databases">
        <title>Draft genome sequence of Idiomarina sp. MCCC 1A10513.</title>
        <authorList>
            <person name="Du J."/>
            <person name="Lai Q."/>
            <person name="Shao Z."/>
        </authorList>
    </citation>
    <scope>NUCLEOTIDE SEQUENCE [LARGE SCALE GENOMIC DNA]</scope>
    <source>
        <strain evidence="3 4">MCCC 1A10513</strain>
    </source>
</reference>
<protein>
    <recommendedName>
        <fullName evidence="2">AB hydrolase-1 domain-containing protein</fullName>
    </recommendedName>
</protein>
<name>A0A094JA92_9GAMM</name>
<feature type="signal peptide" evidence="1">
    <location>
        <begin position="1"/>
        <end position="21"/>
    </location>
</feature>
<keyword evidence="4" id="KW-1185">Reference proteome</keyword>
<dbReference type="RefSeq" id="WP_034730680.1">
    <property type="nucleotide sequence ID" value="NZ_JPIN01000002.1"/>
</dbReference>
<evidence type="ECO:0000313" key="3">
    <source>
        <dbReference type="EMBL" id="KFZ29506.1"/>
    </source>
</evidence>
<dbReference type="OrthoDB" id="2086224at2"/>
<dbReference type="STRING" id="1517416.IDAT_03940"/>
<dbReference type="InterPro" id="IPR050228">
    <property type="entry name" value="Carboxylesterase_BioH"/>
</dbReference>
<dbReference type="EMBL" id="JPIN01000002">
    <property type="protein sequence ID" value="KFZ29506.1"/>
    <property type="molecule type" value="Genomic_DNA"/>
</dbReference>
<dbReference type="Proteomes" id="UP000053718">
    <property type="component" value="Unassembled WGS sequence"/>
</dbReference>
<dbReference type="InterPro" id="IPR000073">
    <property type="entry name" value="AB_hydrolase_1"/>
</dbReference>
<evidence type="ECO:0000313" key="4">
    <source>
        <dbReference type="Proteomes" id="UP000053718"/>
    </source>
</evidence>